<organism evidence="2 3">
    <name type="scientific">Camelus dromedarius</name>
    <name type="common">Dromedary</name>
    <name type="synonym">Arabian camel</name>
    <dbReference type="NCBI Taxonomy" id="9838"/>
    <lineage>
        <taxon>Eukaryota</taxon>
        <taxon>Metazoa</taxon>
        <taxon>Chordata</taxon>
        <taxon>Craniata</taxon>
        <taxon>Vertebrata</taxon>
        <taxon>Euteleostomi</taxon>
        <taxon>Mammalia</taxon>
        <taxon>Eutheria</taxon>
        <taxon>Laurasiatheria</taxon>
        <taxon>Artiodactyla</taxon>
        <taxon>Tylopoda</taxon>
        <taxon>Camelidae</taxon>
        <taxon>Camelus</taxon>
    </lineage>
</organism>
<feature type="compositionally biased region" description="Polar residues" evidence="1">
    <location>
        <begin position="2381"/>
        <end position="2402"/>
    </location>
</feature>
<feature type="compositionally biased region" description="Polar residues" evidence="1">
    <location>
        <begin position="703"/>
        <end position="715"/>
    </location>
</feature>
<feature type="compositionally biased region" description="Polar residues" evidence="1">
    <location>
        <begin position="280"/>
        <end position="289"/>
    </location>
</feature>
<feature type="compositionally biased region" description="Pro residues" evidence="1">
    <location>
        <begin position="480"/>
        <end position="499"/>
    </location>
</feature>
<evidence type="ECO:0000313" key="3">
    <source>
        <dbReference type="Proteomes" id="UP000299084"/>
    </source>
</evidence>
<feature type="compositionally biased region" description="Polar residues" evidence="1">
    <location>
        <begin position="2344"/>
        <end position="2359"/>
    </location>
</feature>
<feature type="region of interest" description="Disordered" evidence="1">
    <location>
        <begin position="280"/>
        <end position="325"/>
    </location>
</feature>
<feature type="region of interest" description="Disordered" evidence="1">
    <location>
        <begin position="52"/>
        <end position="72"/>
    </location>
</feature>
<feature type="compositionally biased region" description="Gly residues" evidence="1">
    <location>
        <begin position="2900"/>
        <end position="2911"/>
    </location>
</feature>
<feature type="compositionally biased region" description="Basic and acidic residues" evidence="1">
    <location>
        <begin position="2617"/>
        <end position="2626"/>
    </location>
</feature>
<dbReference type="Proteomes" id="UP000299084">
    <property type="component" value="Unassembled WGS sequence"/>
</dbReference>
<feature type="compositionally biased region" description="Low complexity" evidence="1">
    <location>
        <begin position="1897"/>
        <end position="1908"/>
    </location>
</feature>
<reference evidence="2 3" key="1">
    <citation type="journal article" date="2019" name="Mol. Ecol. Resour.">
        <title>Improving Illumina assemblies with Hi-C and long reads: an example with the North African dromedary.</title>
        <authorList>
            <person name="Elbers J.P."/>
            <person name="Rogers M.F."/>
            <person name="Perelman P.L."/>
            <person name="Proskuryakova A.A."/>
            <person name="Serdyukova N.A."/>
            <person name="Johnson W.E."/>
            <person name="Horin P."/>
            <person name="Corander J."/>
            <person name="Murphy D."/>
            <person name="Burger P.A."/>
        </authorList>
    </citation>
    <scope>NUCLEOTIDE SEQUENCE [LARGE SCALE GENOMIC DNA]</scope>
    <source>
        <strain evidence="2">Drom800</strain>
        <tissue evidence="2">Blood</tissue>
    </source>
</reference>
<feature type="region of interest" description="Disordered" evidence="1">
    <location>
        <begin position="2330"/>
        <end position="2455"/>
    </location>
</feature>
<feature type="compositionally biased region" description="Low complexity" evidence="1">
    <location>
        <begin position="1288"/>
        <end position="1307"/>
    </location>
</feature>
<evidence type="ECO:0000313" key="2">
    <source>
        <dbReference type="EMBL" id="KAB1262315.1"/>
    </source>
</evidence>
<feature type="compositionally biased region" description="Basic and acidic residues" evidence="1">
    <location>
        <begin position="2407"/>
        <end position="2423"/>
    </location>
</feature>
<feature type="compositionally biased region" description="Pro residues" evidence="1">
    <location>
        <begin position="2567"/>
        <end position="2582"/>
    </location>
</feature>
<feature type="region of interest" description="Disordered" evidence="1">
    <location>
        <begin position="1392"/>
        <end position="1488"/>
    </location>
</feature>
<sequence>MALDPQPFPALKGVFSISGLHTYWLGASQTAWPREALAALRELSCRHALGAHPTRRRTGDRPGCWQGHGSRPALPRPGEGRALWSCLPSAVLGPSQDSALGLAALSKVLKIPRSDLGELGAALTNTSWTGPCFNTSLPATFLDLIPPPLPLPSSSLPSLLPSPSPHSNSPKRQRRTHFLFLADRQSSQGPLSPVPCRTQNQSPFSGEGAVFCQESRGCPVTFAWIREGRCGEAPVVFPEACVVVGAHSMEAFGFPLGQTTIDEPPGPVLMQATLMQYQTSRTEHSLSQSAGGAPPPAPARGVRTQGPTGAGNITRADPGDLESGTDTRWPAAKRALCMQQVQTLGWAPGRTPGRLQITPVWAAGSVSPPSTAPPPFSIPYLPSWLPLSKRAPASIPASLPQLPSLQAHHPHVLSLSSSRPFTAVLGWTDAWAGTSLAWLSLSKTMICPQVPFPYGMIPGECVQDRCGHWTSERKSFPSAEAPPTPRPHPLPPSPLPGPAPSCSVGPLHSHLTAVGQHRPGPSTLVPGVSTVPPGPSRRHPWATLILEHFIQAAKAGVPVSREARVGGWSRTCGAGSTTSLIPDPVGADLCPPTLSHHQPRWLDLMQSRVACYKCSARAGGLGVPAALPARGPQREEEGEAPEEREGQPWGAGPPKGERRRPVSSRREAKAELGDLDRTRSEPSQLRALGLGEGPPVSERPGQAGSSRFTPLSRGQAQPRILQPGRSTFRGSTRRGLGTGGLQDPRTQAHQAALPLAPVRACMLGAGRCSHSGWRGLVGGIRQMVFALSPETQLLVSREERGHHSTWEGREGALPRPHAGLGLRITRQRDSLQEVPDPTILSTNLQTSQELIQLTWGSRQLIFSFARGSEQRSGYAGGHAGVSGAGCKPTKSGGARLALPSCLGSHFCWGPRDGELRPLDSMGHCGFREAQEGPLPTRASSNAALLERAERAWPWGGSAWWLPCPGEPPRGEAPAAQSQLSLWLPAREGGPQTSHIISRLESGHLGSTPASVQRQVRDSPLGVARRHPPLDAECAVAPAWASTSTIGRAAGEAATRRVSPWPGASPGLLVTQQTWLRPASSNLSRHVCTLFMSSSHGPLTPGAGGVWESCPLVSASQRVESCPSSHKVDTATASRELIRKLLSGASSSRSSEARGPPSWGEGGPGQAASEWRPKEETQRGEGPGDVGPEPQSPVEPLGRAGVKRPICPLSGEQTKGRKPDGSLAAGEQRGWPGPHSGGGAEAWQGNGGPALTVGFWMLYSVQVRLQEPASCPGRSAGEQVREVGRRGPGRVTESRGLGAAGSSQLSLSPRVAPLQGQPESDDFSAWGLGQPQRLSGSRDPRGVTEASVGTALPPDFLLAPGPCTGLDSDPPRPVSLLEHRSVPFRGVWLLQRHTERRSRGMTEAQMRTPGPRAPPDRPSRRTSRGTDPVAPDLSVWPPELVENQETEADPRQPLAAKLRLSTQAGPTSEQRRTKRSPERQGGSQSEHEVAGWGYYERVAAPQAGDLGSEHRAPGCGCRKAEGGVQMWSWEQVQPLHPNSGAGTPQGRDGKCHVNLTFRLPVLYPDPLLCLVQEPRGTEGQRQGTSAPAFTPRCPCARLLERPLAGSSTIFRLRSPSPGPLSHWSVHRLDSGASEGAEDLGPVLKLWQVPPPPTPSRVSPAPPVLSWQSPLRLSAKGPGRGLGSCVVCGPAATPWTLKQPHHPCPPRVAPSLLSPRPLTTPLPHRDTTVAGCPALPAEGPVIWRRLFLPSQGFRALRTRRCRPAFPAAGSAPSALSVSLCPCVPVCTCAAPCLSVPRERLYFCLGRCVCSSCTEPHLPSQNRKRRPGLWAPKAGLQRSLSLAPVETQEGNDPWRLLQAGHYSWPGSSGWGVVSVIACCLEGGGWGRVVGGRAFRRGRSLPPGGSLVGGSPASHPPPRAQATFVHSCRSLRGDFVPALLPVRPDPRRLPPSAESPPQGRSPGGQAAPPRETGDGQTHHVGVSGHVPGLWGSPREQGAAERGGVEVQTESRVSPERWRMVISEGTTGRGGAMVGMERGWLWIQSLRHNSAPPPIDDGSEGVTGMAGNRPCSGRVPGCCSPLTPYQKVAALAFRARHVPVDECSVSRLVSARDVILGVHTSFKEGACLVGSSPWTPVWASCCLHQCLLSPAGGWGSTHFSLRRTQTGSCLFLGWSHHPGELCPPHLRCMARCLCSAHTCSGPGGRHRADPARASWPGQRQAENLGRRASSQGSTPCSPRGRRAALDTPHPAGLRLGTPRRCPVQSQLPHLHAGWSLPLPHKPHSKQGHRGSCYRNGVPGILGSRCESNRWEAVAWWGRGHCRATLGWAGDVSRAPGEQLVRDGDPGTSRPVNTSTLYTESSPRNCTLEGGSAAPTGYLPLRPVPTSHAQPGPTSNTVYLRCPQTSDPWTRLDTTRDGSERQERDKEPASCRLPGAPPQLGPQETPGRCSDDPDSGPPALSCVLSNQAAHQLNSEQGEVGCQLGRQFSRGRKRLGEAALGSGSNPAHLGRLSRLEGRRPLVSQVSLGRDIAGAGAVQGLGAGGDEGRESHPSRYPLQEGAASRAELGEGCPLLAPPPPRRPLPLPTDTPGPLLGGLGWLPSLSDPFKAASSGLGLPFAKDPHIGRASEEGGRGQRGLAGVGAVHSVSAREQLPSSPDPGTTLREPNSEGHWTRPSPPRPPSEELSMDRAGAPPTPTSRGGPHLPPPGGPVGFVSAEWGGGFGVWMEDGATGAEEAPDINRARCLQGWGTPRRIWVEDGAWDQVSSALCDAQTPEVTPASSPACGGNCPQEPHSVRSQVQACRVVLLARVKDRDSCWLCSAVAEADGDVGLTLQMEVCCGIDLEGGGTTCTWSQDPREGFGEDALLGASWKVWPEDRDYWSCPGSSYALSTRLWLPRGHPGNLRGRTSGGQGKLGRWGRGQDTRAPHLLNKPKVGYGSRRVVTPGPLFPWMPLQALSPDWPTKASQAGPAVPQTTRPPSVWGSDHASLWEPRLHRIREPQSPTRTRTRRPGLYPLCPFSGVFPAADN</sequence>
<evidence type="ECO:0000256" key="1">
    <source>
        <dbReference type="SAM" id="MobiDB-lite"/>
    </source>
</evidence>
<keyword evidence="3" id="KW-1185">Reference proteome</keyword>
<feature type="compositionally biased region" description="Basic and acidic residues" evidence="1">
    <location>
        <begin position="1468"/>
        <end position="1477"/>
    </location>
</feature>
<feature type="compositionally biased region" description="Gly residues" evidence="1">
    <location>
        <begin position="1234"/>
        <end position="1244"/>
    </location>
</feature>
<feature type="region of interest" description="Disordered" evidence="1">
    <location>
        <begin position="2893"/>
        <end position="2920"/>
    </location>
</feature>
<feature type="region of interest" description="Disordered" evidence="1">
    <location>
        <begin position="1934"/>
        <end position="2009"/>
    </location>
</feature>
<feature type="region of interest" description="Disordered" evidence="1">
    <location>
        <begin position="1141"/>
        <end position="1244"/>
    </location>
</feature>
<accession>A0A5N4CU00</accession>
<feature type="compositionally biased region" description="Basic and acidic residues" evidence="1">
    <location>
        <begin position="655"/>
        <end position="680"/>
    </location>
</feature>
<name>A0A5N4CU00_CAMDR</name>
<feature type="region of interest" description="Disordered" evidence="1">
    <location>
        <begin position="473"/>
        <end position="500"/>
    </location>
</feature>
<comment type="caution">
    <text evidence="2">The sequence shown here is derived from an EMBL/GenBank/DDBJ whole genome shotgun (WGS) entry which is preliminary data.</text>
</comment>
<feature type="region of interest" description="Disordered" evidence="1">
    <location>
        <begin position="2617"/>
        <end position="2706"/>
    </location>
</feature>
<gene>
    <name evidence="2" type="ORF">Cadr_000020852</name>
</gene>
<feature type="region of interest" description="Disordered" evidence="1">
    <location>
        <begin position="2532"/>
        <end position="2582"/>
    </location>
</feature>
<protein>
    <submittedName>
        <fullName evidence="2">Uncharacterized protein</fullName>
    </submittedName>
</protein>
<feature type="compositionally biased region" description="Low complexity" evidence="1">
    <location>
        <begin position="724"/>
        <end position="735"/>
    </location>
</feature>
<feature type="compositionally biased region" description="Low complexity" evidence="1">
    <location>
        <begin position="1142"/>
        <end position="1157"/>
    </location>
</feature>
<feature type="region of interest" description="Disordered" evidence="1">
    <location>
        <begin position="2197"/>
        <end position="2252"/>
    </location>
</feature>
<feature type="region of interest" description="Disordered" evidence="1">
    <location>
        <begin position="1897"/>
        <end position="1917"/>
    </location>
</feature>
<feature type="region of interest" description="Disordered" evidence="1">
    <location>
        <begin position="1268"/>
        <end position="1373"/>
    </location>
</feature>
<feature type="region of interest" description="Disordered" evidence="1">
    <location>
        <begin position="2953"/>
        <end position="2977"/>
    </location>
</feature>
<dbReference type="EMBL" id="JWIN03000019">
    <property type="protein sequence ID" value="KAB1262315.1"/>
    <property type="molecule type" value="Genomic_DNA"/>
</dbReference>
<feature type="region of interest" description="Disordered" evidence="1">
    <location>
        <begin position="622"/>
        <end position="745"/>
    </location>
</feature>
<proteinExistence type="predicted"/>